<keyword evidence="5" id="KW-0539">Nucleus</keyword>
<evidence type="ECO:0000313" key="9">
    <source>
        <dbReference type="Proteomes" id="UP000055045"/>
    </source>
</evidence>
<evidence type="ECO:0000256" key="2">
    <source>
        <dbReference type="ARBA" id="ARBA00023015"/>
    </source>
</evidence>
<dbReference type="InterPro" id="IPR001138">
    <property type="entry name" value="Zn2Cys6_DnaBD"/>
</dbReference>
<organism evidence="8 9">
    <name type="scientific">Penicillium freii</name>
    <dbReference type="NCBI Taxonomy" id="48697"/>
    <lineage>
        <taxon>Eukaryota</taxon>
        <taxon>Fungi</taxon>
        <taxon>Dikarya</taxon>
        <taxon>Ascomycota</taxon>
        <taxon>Pezizomycotina</taxon>
        <taxon>Eurotiomycetes</taxon>
        <taxon>Eurotiomycetidae</taxon>
        <taxon>Eurotiales</taxon>
        <taxon>Aspergillaceae</taxon>
        <taxon>Penicillium</taxon>
    </lineage>
</organism>
<dbReference type="GO" id="GO:0008270">
    <property type="term" value="F:zinc ion binding"/>
    <property type="evidence" value="ECO:0007669"/>
    <property type="project" value="InterPro"/>
</dbReference>
<feature type="region of interest" description="Disordered" evidence="6">
    <location>
        <begin position="312"/>
        <end position="357"/>
    </location>
</feature>
<dbReference type="Gene3D" id="4.10.240.10">
    <property type="entry name" value="Zn(2)-C6 fungal-type DNA-binding domain"/>
    <property type="match status" value="1"/>
</dbReference>
<protein>
    <recommendedName>
        <fullName evidence="7">Zn(2)-C6 fungal-type domain-containing protein</fullName>
    </recommendedName>
</protein>
<dbReference type="AlphaFoldDB" id="A0A101M7W4"/>
<dbReference type="SMART" id="SM00066">
    <property type="entry name" value="GAL4"/>
    <property type="match status" value="1"/>
</dbReference>
<dbReference type="GO" id="GO:0000435">
    <property type="term" value="P:positive regulation of transcription from RNA polymerase II promoter by galactose"/>
    <property type="evidence" value="ECO:0007669"/>
    <property type="project" value="TreeGrafter"/>
</dbReference>
<dbReference type="PROSITE" id="PS00463">
    <property type="entry name" value="ZN2_CY6_FUNGAL_1"/>
    <property type="match status" value="1"/>
</dbReference>
<evidence type="ECO:0000256" key="3">
    <source>
        <dbReference type="ARBA" id="ARBA00023125"/>
    </source>
</evidence>
<dbReference type="EMBL" id="LLXE01000706">
    <property type="protein sequence ID" value="KUM55654.1"/>
    <property type="molecule type" value="Genomic_DNA"/>
</dbReference>
<comment type="caution">
    <text evidence="8">The sequence shown here is derived from an EMBL/GenBank/DDBJ whole genome shotgun (WGS) entry which is preliminary data.</text>
</comment>
<dbReference type="InterPro" id="IPR036864">
    <property type="entry name" value="Zn2-C6_fun-type_DNA-bd_sf"/>
</dbReference>
<keyword evidence="9" id="KW-1185">Reference proteome</keyword>
<dbReference type="GO" id="GO:0000981">
    <property type="term" value="F:DNA-binding transcription factor activity, RNA polymerase II-specific"/>
    <property type="evidence" value="ECO:0007669"/>
    <property type="project" value="InterPro"/>
</dbReference>
<dbReference type="PRINTS" id="PR00755">
    <property type="entry name" value="AFLATOXINBRP"/>
</dbReference>
<sequence length="453" mass="49616">MDLPCAGGNVTPTSPQALPSKRLESIRASCDNCAKSKVRCSKEQPRCQRCIYQGVNCIYSLTQRARKRPLDAFHARSRRCDTSNGPGTAVAMRDTVVDGDSIEHIIDFKGGNTSTEPDRYVFSTSSMFPADIDSLLNWDDSVATLDEPPPSREDASGLLDSLTMPMIPPPPPDLHHTLDDPESQFPLMFRHEKETPPPSRGPITEAATSCSPRAHHHCTNLAISTIQKLELPVASCPSSLGNPDTTTPVSMADHGGESLSFDTILKDTHAAVENLLIILHCSCAGKSDLVLLITTLCSRVLCWYQASLDRSASNNKYSSGDSSSSSRVSRNKSSSATHSFGSSAITPTPRDTSPSPFERLSIPSIRIGIYTLDHEHSDRIVAQLIVTELMKMKEAVDVFSRNYCCRGGYSTKYTSRSAASEESRSHLHQALEAFLRSRLNTAVRTAYERLNQR</sequence>
<proteinExistence type="predicted"/>
<keyword evidence="4" id="KW-0804">Transcription</keyword>
<dbReference type="STRING" id="48697.A0A101M7W4"/>
<evidence type="ECO:0000256" key="5">
    <source>
        <dbReference type="ARBA" id="ARBA00023242"/>
    </source>
</evidence>
<name>A0A101M7W4_PENFR</name>
<accession>A0A101M7W4</accession>
<dbReference type="PANTHER" id="PTHR47424:SF3">
    <property type="entry name" value="REGULATORY PROTEIN GAL4"/>
    <property type="match status" value="1"/>
</dbReference>
<dbReference type="CDD" id="cd00067">
    <property type="entry name" value="GAL4"/>
    <property type="match status" value="1"/>
</dbReference>
<dbReference type="Pfam" id="PF00172">
    <property type="entry name" value="Zn_clus"/>
    <property type="match status" value="1"/>
</dbReference>
<dbReference type="GO" id="GO:0005634">
    <property type="term" value="C:nucleus"/>
    <property type="evidence" value="ECO:0007669"/>
    <property type="project" value="InterPro"/>
</dbReference>
<evidence type="ECO:0000256" key="4">
    <source>
        <dbReference type="ARBA" id="ARBA00023163"/>
    </source>
</evidence>
<reference evidence="8 9" key="1">
    <citation type="submission" date="2015-10" db="EMBL/GenBank/DDBJ databases">
        <title>Genome sequencing of Penicillium freii.</title>
        <authorList>
            <person name="Nguyen H.D."/>
            <person name="Visagie C.M."/>
            <person name="Seifert K.A."/>
        </authorList>
    </citation>
    <scope>NUCLEOTIDE SEQUENCE [LARGE SCALE GENOMIC DNA]</scope>
    <source>
        <strain evidence="8 9">DAOM 242723</strain>
    </source>
</reference>
<dbReference type="InterPro" id="IPR051127">
    <property type="entry name" value="Fungal_SecMet_Regulators"/>
</dbReference>
<feature type="compositionally biased region" description="Low complexity" evidence="6">
    <location>
        <begin position="312"/>
        <end position="343"/>
    </location>
</feature>
<keyword evidence="2" id="KW-0805">Transcription regulation</keyword>
<dbReference type="GO" id="GO:0000978">
    <property type="term" value="F:RNA polymerase II cis-regulatory region sequence-specific DNA binding"/>
    <property type="evidence" value="ECO:0007669"/>
    <property type="project" value="TreeGrafter"/>
</dbReference>
<evidence type="ECO:0000259" key="7">
    <source>
        <dbReference type="PROSITE" id="PS50048"/>
    </source>
</evidence>
<evidence type="ECO:0000313" key="8">
    <source>
        <dbReference type="EMBL" id="KUM55654.1"/>
    </source>
</evidence>
<dbReference type="Pfam" id="PF08493">
    <property type="entry name" value="AflR"/>
    <property type="match status" value="1"/>
</dbReference>
<keyword evidence="1" id="KW-0479">Metal-binding</keyword>
<dbReference type="SUPFAM" id="SSF57701">
    <property type="entry name" value="Zn2/Cys6 DNA-binding domain"/>
    <property type="match status" value="1"/>
</dbReference>
<dbReference type="InterPro" id="IPR013700">
    <property type="entry name" value="AflR"/>
</dbReference>
<dbReference type="GO" id="GO:0045122">
    <property type="term" value="P:aflatoxin biosynthetic process"/>
    <property type="evidence" value="ECO:0007669"/>
    <property type="project" value="InterPro"/>
</dbReference>
<feature type="domain" description="Zn(2)-C6 fungal-type" evidence="7">
    <location>
        <begin position="29"/>
        <end position="59"/>
    </location>
</feature>
<evidence type="ECO:0000256" key="6">
    <source>
        <dbReference type="SAM" id="MobiDB-lite"/>
    </source>
</evidence>
<dbReference type="PROSITE" id="PS50048">
    <property type="entry name" value="ZN2_CY6_FUNGAL_2"/>
    <property type="match status" value="1"/>
</dbReference>
<gene>
    <name evidence="8" type="ORF">ACN42_g11593</name>
</gene>
<evidence type="ECO:0000256" key="1">
    <source>
        <dbReference type="ARBA" id="ARBA00022723"/>
    </source>
</evidence>
<dbReference type="PANTHER" id="PTHR47424">
    <property type="entry name" value="REGULATORY PROTEIN GAL4"/>
    <property type="match status" value="1"/>
</dbReference>
<keyword evidence="3" id="KW-0238">DNA-binding</keyword>
<dbReference type="Proteomes" id="UP000055045">
    <property type="component" value="Unassembled WGS sequence"/>
</dbReference>
<feature type="compositionally biased region" description="Polar residues" evidence="6">
    <location>
        <begin position="344"/>
        <end position="355"/>
    </location>
</feature>